<name>M1DVL7_SOLTU</name>
<organism evidence="2 3">
    <name type="scientific">Solanum tuberosum</name>
    <name type="common">Potato</name>
    <dbReference type="NCBI Taxonomy" id="4113"/>
    <lineage>
        <taxon>Eukaryota</taxon>
        <taxon>Viridiplantae</taxon>
        <taxon>Streptophyta</taxon>
        <taxon>Embryophyta</taxon>
        <taxon>Tracheophyta</taxon>
        <taxon>Spermatophyta</taxon>
        <taxon>Magnoliopsida</taxon>
        <taxon>eudicotyledons</taxon>
        <taxon>Gunneridae</taxon>
        <taxon>Pentapetalae</taxon>
        <taxon>asterids</taxon>
        <taxon>lamiids</taxon>
        <taxon>Solanales</taxon>
        <taxon>Solanaceae</taxon>
        <taxon>Solanoideae</taxon>
        <taxon>Solaneae</taxon>
        <taxon>Solanum</taxon>
    </lineage>
</organism>
<dbReference type="HOGENOM" id="CLU_2150371_0_0_1"/>
<reference evidence="2" key="2">
    <citation type="submission" date="2015-06" db="UniProtKB">
        <authorList>
            <consortium name="EnsemblPlants"/>
        </authorList>
    </citation>
    <scope>IDENTIFICATION</scope>
    <source>
        <strain evidence="2">DM1-3 516 R44</strain>
    </source>
</reference>
<dbReference type="Gramene" id="PGSC0003DMT400095109">
    <property type="protein sequence ID" value="PGSC0003DMT400095109"/>
    <property type="gene ID" value="PGSC0003DMG400044680"/>
</dbReference>
<accession>M1DVL7</accession>
<keyword evidence="3" id="KW-1185">Reference proteome</keyword>
<dbReference type="EnsemblPlants" id="PGSC0003DMT400095109">
    <property type="protein sequence ID" value="PGSC0003DMT400095109"/>
    <property type="gene ID" value="PGSC0003DMG400044680"/>
</dbReference>
<feature type="compositionally biased region" description="Polar residues" evidence="1">
    <location>
        <begin position="71"/>
        <end position="80"/>
    </location>
</feature>
<proteinExistence type="predicted"/>
<feature type="region of interest" description="Disordered" evidence="1">
    <location>
        <begin position="1"/>
        <end position="27"/>
    </location>
</feature>
<dbReference type="PaxDb" id="4113-PGSC0003DMT400095109"/>
<dbReference type="InParanoid" id="M1DVL7"/>
<reference evidence="3" key="1">
    <citation type="journal article" date="2011" name="Nature">
        <title>Genome sequence and analysis of the tuber crop potato.</title>
        <authorList>
            <consortium name="The Potato Genome Sequencing Consortium"/>
        </authorList>
    </citation>
    <scope>NUCLEOTIDE SEQUENCE [LARGE SCALE GENOMIC DNA]</scope>
    <source>
        <strain evidence="3">cv. DM1-3 516 R44</strain>
    </source>
</reference>
<evidence type="ECO:0000313" key="2">
    <source>
        <dbReference type="EnsemblPlants" id="PGSC0003DMT400095109"/>
    </source>
</evidence>
<sequence length="112" mass="12242">MMEILDDPSADSPACLDVPPTSTTGDKVRVDDVTVESKVETEEEQLGNREEVVYEDLVDLDGAMYETTRQTSLRDTTMVGSSRAKDAETPSIDAQMDRATDMQTSPRLILGG</sequence>
<evidence type="ECO:0000313" key="3">
    <source>
        <dbReference type="Proteomes" id="UP000011115"/>
    </source>
</evidence>
<dbReference type="Proteomes" id="UP000011115">
    <property type="component" value="Unassembled WGS sequence"/>
</dbReference>
<protein>
    <submittedName>
        <fullName evidence="2">Polyprotein protein</fullName>
    </submittedName>
</protein>
<dbReference type="AlphaFoldDB" id="M1DVL7"/>
<evidence type="ECO:0000256" key="1">
    <source>
        <dbReference type="SAM" id="MobiDB-lite"/>
    </source>
</evidence>
<feature type="region of interest" description="Disordered" evidence="1">
    <location>
        <begin position="71"/>
        <end position="112"/>
    </location>
</feature>